<dbReference type="InterPro" id="IPR031325">
    <property type="entry name" value="RHS_repeat"/>
</dbReference>
<comment type="caution">
    <text evidence="1">The sequence shown here is derived from an EMBL/GenBank/DDBJ whole genome shotgun (WGS) entry which is preliminary data.</text>
</comment>
<dbReference type="Gene3D" id="2.40.128.720">
    <property type="match status" value="1"/>
</dbReference>
<accession>A0A940DNT7</accession>
<protein>
    <submittedName>
        <fullName evidence="1">RHS repeat protein</fullName>
    </submittedName>
</protein>
<dbReference type="EMBL" id="JADIMJ010000101">
    <property type="protein sequence ID" value="MBO8454407.1"/>
    <property type="molecule type" value="Genomic_DNA"/>
</dbReference>
<gene>
    <name evidence="1" type="ORF">IAC07_06785</name>
</gene>
<dbReference type="Pfam" id="PF05593">
    <property type="entry name" value="RHS_repeat"/>
    <property type="match status" value="1"/>
</dbReference>
<reference evidence="1" key="1">
    <citation type="submission" date="2020-10" db="EMBL/GenBank/DDBJ databases">
        <authorList>
            <person name="Gilroy R."/>
        </authorList>
    </citation>
    <scope>NUCLEOTIDE SEQUENCE</scope>
    <source>
        <strain evidence="1">F1-3629</strain>
    </source>
</reference>
<dbReference type="AlphaFoldDB" id="A0A940DNT7"/>
<evidence type="ECO:0000313" key="2">
    <source>
        <dbReference type="Proteomes" id="UP000771749"/>
    </source>
</evidence>
<proteinExistence type="predicted"/>
<evidence type="ECO:0000313" key="1">
    <source>
        <dbReference type="EMBL" id="MBO8454407.1"/>
    </source>
</evidence>
<organism evidence="1 2">
    <name type="scientific">Candidatus Cryptobacteroides gallistercoris</name>
    <dbReference type="NCBI Taxonomy" id="2840765"/>
    <lineage>
        <taxon>Bacteria</taxon>
        <taxon>Pseudomonadati</taxon>
        <taxon>Bacteroidota</taxon>
        <taxon>Bacteroidia</taxon>
        <taxon>Bacteroidales</taxon>
        <taxon>Candidatus Cryptobacteroides</taxon>
    </lineage>
</organism>
<reference evidence="1" key="2">
    <citation type="journal article" date="2021" name="PeerJ">
        <title>Extensive microbial diversity within the chicken gut microbiome revealed by metagenomics and culture.</title>
        <authorList>
            <person name="Gilroy R."/>
            <person name="Ravi A."/>
            <person name="Getino M."/>
            <person name="Pursley I."/>
            <person name="Horton D.L."/>
            <person name="Alikhan N.F."/>
            <person name="Baker D."/>
            <person name="Gharbi K."/>
            <person name="Hall N."/>
            <person name="Watson M."/>
            <person name="Adriaenssens E.M."/>
            <person name="Foster-Nyarko E."/>
            <person name="Jarju S."/>
            <person name="Secka A."/>
            <person name="Antonio M."/>
            <person name="Oren A."/>
            <person name="Chaudhuri R.R."/>
            <person name="La Ragione R."/>
            <person name="Hildebrand F."/>
            <person name="Pallen M.J."/>
        </authorList>
    </citation>
    <scope>NUCLEOTIDE SEQUENCE</scope>
    <source>
        <strain evidence="1">F1-3629</strain>
    </source>
</reference>
<dbReference type="Proteomes" id="UP000771749">
    <property type="component" value="Unassembled WGS sequence"/>
</dbReference>
<sequence length="207" mass="23781">MKKIQHLIPILAALMMTVPGCGNGDTKERTYDSNGRLTNEYWKEYDEDGNPVAAYETRYEYDAAGRKTAVRDFRNEDGAWTLVRTKKIFYGGYGLPEQTLTVSGYDTVRRAFAVNPDGTYTVYERKSVGRSYLIDGQSGNLLRTYTADGRIRDIYEYENGLLVRKICSNTLTRYKRKYDKSGNCISVKEICDGESKRIIYRHITRIP</sequence>
<name>A0A940DNT7_9BACT</name>